<accession>C7NW55</accession>
<dbReference type="AlphaFoldDB" id="C7NW55"/>
<dbReference type="Proteomes" id="UP000001746">
    <property type="component" value="Chromosome"/>
</dbReference>
<gene>
    <name evidence="1" type="ordered locus">Hmuk_2071</name>
</gene>
<reference evidence="1 2" key="1">
    <citation type="journal article" date="2009" name="Stand. Genomic Sci.">
        <title>Complete genome sequence of Halomicrobium mukohataei type strain (arg-2).</title>
        <authorList>
            <person name="Tindall B.J."/>
            <person name="Schneider S."/>
            <person name="Lapidus A."/>
            <person name="Copeland A."/>
            <person name="Glavina Del Rio T."/>
            <person name="Nolan M."/>
            <person name="Lucas S."/>
            <person name="Chen F."/>
            <person name="Tice H."/>
            <person name="Cheng J.F."/>
            <person name="Saunders E."/>
            <person name="Bruce D."/>
            <person name="Goodwin L."/>
            <person name="Pitluck S."/>
            <person name="Mikhailova N."/>
            <person name="Pati A."/>
            <person name="Ivanova N."/>
            <person name="Mavrommatis K."/>
            <person name="Chen A."/>
            <person name="Palaniappan K."/>
            <person name="Chain P."/>
            <person name="Land M."/>
            <person name="Hauser L."/>
            <person name="Chang Y.J."/>
            <person name="Jeffries C.D."/>
            <person name="Brettin T."/>
            <person name="Han C."/>
            <person name="Rohde M."/>
            <person name="Goker M."/>
            <person name="Bristow J."/>
            <person name="Eisen J.A."/>
            <person name="Markowitz V."/>
            <person name="Hugenholtz P."/>
            <person name="Klenk H.P."/>
            <person name="Kyrpides N.C."/>
            <person name="Detter J.C."/>
        </authorList>
    </citation>
    <scope>NUCLEOTIDE SEQUENCE [LARGE SCALE GENOMIC DNA]</scope>
    <source>
        <strain evidence="2">ATCC 700874 / DSM 12286 / JCM 9738 / NCIMB 13541</strain>
    </source>
</reference>
<dbReference type="eggNOG" id="arCOG12167">
    <property type="taxonomic scope" value="Archaea"/>
</dbReference>
<dbReference type="EMBL" id="CP001688">
    <property type="protein sequence ID" value="ACV48184.1"/>
    <property type="molecule type" value="Genomic_DNA"/>
</dbReference>
<keyword evidence="2" id="KW-1185">Reference proteome</keyword>
<proteinExistence type="predicted"/>
<evidence type="ECO:0000313" key="2">
    <source>
        <dbReference type="Proteomes" id="UP000001746"/>
    </source>
</evidence>
<evidence type="ECO:0000313" key="1">
    <source>
        <dbReference type="EMBL" id="ACV48184.1"/>
    </source>
</evidence>
<organism evidence="1 2">
    <name type="scientific">Halomicrobium mukohataei (strain ATCC 700874 / DSM 12286 / JCM 9738 / NCIMB 13541)</name>
    <name type="common">Haloarcula mukohataei</name>
    <dbReference type="NCBI Taxonomy" id="485914"/>
    <lineage>
        <taxon>Archaea</taxon>
        <taxon>Methanobacteriati</taxon>
        <taxon>Methanobacteriota</taxon>
        <taxon>Stenosarchaea group</taxon>
        <taxon>Halobacteria</taxon>
        <taxon>Halobacteriales</taxon>
        <taxon>Haloarculaceae</taxon>
        <taxon>Halomicrobium</taxon>
    </lineage>
</organism>
<dbReference type="KEGG" id="hmu:Hmuk_2071"/>
<protein>
    <submittedName>
        <fullName evidence="1">Uncharacterized protein</fullName>
    </submittedName>
</protein>
<sequence>MGMTERTYRCSNCREHTLTRDFDVSHLSVTCPNCDEFSRFVNGRVIEQFESLESSPPDHLDWEALDRTEKLLISERIVRQGHSIEDFEMDGE</sequence>
<dbReference type="HOGENOM" id="CLU_175247_0_0_2"/>
<dbReference type="STRING" id="485914.Hmuk_2071"/>
<name>C7NW55_HALMD</name>